<dbReference type="WBParaSite" id="GPLIN_000438300">
    <property type="protein sequence ID" value="GPLIN_000438300"/>
    <property type="gene ID" value="GPLIN_000438300"/>
</dbReference>
<name>A0A183BUU7_GLOPA</name>
<evidence type="ECO:0000313" key="2">
    <source>
        <dbReference type="Proteomes" id="UP000050741"/>
    </source>
</evidence>
<accession>A0A183BUU7</accession>
<protein>
    <submittedName>
        <fullName evidence="3">Exonuclease domain-containing protein</fullName>
    </submittedName>
</protein>
<feature type="region of interest" description="Disordered" evidence="1">
    <location>
        <begin position="72"/>
        <end position="134"/>
    </location>
</feature>
<keyword evidence="2" id="KW-1185">Reference proteome</keyword>
<proteinExistence type="predicted"/>
<reference evidence="2" key="1">
    <citation type="submission" date="2014-05" db="EMBL/GenBank/DDBJ databases">
        <title>The genome and life-stage specific transcriptomes of Globodera pallida elucidate key aspects of plant parasitism by a cyst nematode.</title>
        <authorList>
            <person name="Cotton J.A."/>
            <person name="Lilley C.J."/>
            <person name="Jones L.M."/>
            <person name="Kikuchi T."/>
            <person name="Reid A.J."/>
            <person name="Thorpe P."/>
            <person name="Tsai I.J."/>
            <person name="Beasley H."/>
            <person name="Blok V."/>
            <person name="Cock P.J.A."/>
            <person name="Van den Akker S.E."/>
            <person name="Holroyd N."/>
            <person name="Hunt M."/>
            <person name="Mantelin S."/>
            <person name="Naghra H."/>
            <person name="Pain A."/>
            <person name="Palomares-Rius J.E."/>
            <person name="Zarowiecki M."/>
            <person name="Berriman M."/>
            <person name="Jones J.T."/>
            <person name="Urwin P.E."/>
        </authorList>
    </citation>
    <scope>NUCLEOTIDE SEQUENCE [LARGE SCALE GENOMIC DNA]</scope>
    <source>
        <strain evidence="2">Lindley</strain>
    </source>
</reference>
<feature type="compositionally biased region" description="Acidic residues" evidence="1">
    <location>
        <begin position="87"/>
        <end position="104"/>
    </location>
</feature>
<organism evidence="2 3">
    <name type="scientific">Globodera pallida</name>
    <name type="common">Potato cyst nematode worm</name>
    <name type="synonym">Heterodera pallida</name>
    <dbReference type="NCBI Taxonomy" id="36090"/>
    <lineage>
        <taxon>Eukaryota</taxon>
        <taxon>Metazoa</taxon>
        <taxon>Ecdysozoa</taxon>
        <taxon>Nematoda</taxon>
        <taxon>Chromadorea</taxon>
        <taxon>Rhabditida</taxon>
        <taxon>Tylenchina</taxon>
        <taxon>Tylenchomorpha</taxon>
        <taxon>Tylenchoidea</taxon>
        <taxon>Heteroderidae</taxon>
        <taxon>Heteroderinae</taxon>
        <taxon>Globodera</taxon>
    </lineage>
</organism>
<sequence>MAFNFSKGYGPLYFENATRFNATAPYNPNILSAFNNWVLENRPKPMPIPTPPGSPPPSPGVQMHIPVIGQEIAPPQNYGNEPPPPGLEDEQENDDGFGEVEDLGPEPLHHQGWQQQPFHMQPPPVALHPVHIPPPPLPWQHAQQQFVAQNPVAQARPIPLNRIQAYWDRTYPDMFRLVAFDVGRQCFIKKIKIRPQLPHYRIVAYDLETTRVNGEHQPNLVSAAVSCSVCSGEEKECEICEEGPKMMTWAKFLKERHIPIIPEGGKAMELGYRVVWFYRAYHFEEFDSPKQYSLKLRQKSDGLVWHKTKIRGMTLNMDNELTYEDFKRMVLEYKEGQKKQFRYPEKIGPNKDSRILSKDVTKDYGPIQKKGIIDDNLNVLPFGFY</sequence>
<reference evidence="3" key="2">
    <citation type="submission" date="2016-06" db="UniProtKB">
        <authorList>
            <consortium name="WormBaseParasite"/>
        </authorList>
    </citation>
    <scope>IDENTIFICATION</scope>
</reference>
<feature type="compositionally biased region" description="Pro residues" evidence="1">
    <location>
        <begin position="120"/>
        <end position="134"/>
    </location>
</feature>
<evidence type="ECO:0000256" key="1">
    <source>
        <dbReference type="SAM" id="MobiDB-lite"/>
    </source>
</evidence>
<dbReference type="AlphaFoldDB" id="A0A183BUU7"/>
<dbReference type="Proteomes" id="UP000050741">
    <property type="component" value="Unassembled WGS sequence"/>
</dbReference>
<evidence type="ECO:0000313" key="3">
    <source>
        <dbReference type="WBParaSite" id="GPLIN_000438300"/>
    </source>
</evidence>